<dbReference type="PANTHER" id="PTHR11102">
    <property type="entry name" value="SEL-1-LIKE PROTEIN"/>
    <property type="match status" value="1"/>
</dbReference>
<dbReference type="SMART" id="SM00671">
    <property type="entry name" value="SEL1"/>
    <property type="match status" value="6"/>
</dbReference>
<organism evidence="2 3">
    <name type="scientific">Roseinatronobacter bogoriensis subsp. barguzinensis</name>
    <dbReference type="NCBI Taxonomy" id="441209"/>
    <lineage>
        <taxon>Bacteria</taxon>
        <taxon>Pseudomonadati</taxon>
        <taxon>Pseudomonadota</taxon>
        <taxon>Alphaproteobacteria</taxon>
        <taxon>Rhodobacterales</taxon>
        <taxon>Paracoccaceae</taxon>
        <taxon>Roseinatronobacter</taxon>
    </lineage>
</organism>
<protein>
    <submittedName>
        <fullName evidence="2">Sel1 repeat family protein</fullName>
    </submittedName>
</protein>
<dbReference type="InterPro" id="IPR011990">
    <property type="entry name" value="TPR-like_helical_dom_sf"/>
</dbReference>
<dbReference type="OrthoDB" id="8235393at2"/>
<dbReference type="STRING" id="441209.GCA_001870665_02186"/>
<dbReference type="SUPFAM" id="SSF81901">
    <property type="entry name" value="HCP-like"/>
    <property type="match status" value="2"/>
</dbReference>
<dbReference type="Pfam" id="PF08238">
    <property type="entry name" value="Sel1"/>
    <property type="match status" value="6"/>
</dbReference>
<gene>
    <name evidence="2" type="ORF">BG454_12035</name>
</gene>
<keyword evidence="1" id="KW-0732">Signal</keyword>
<feature type="chain" id="PRO_5014719938" evidence="1">
    <location>
        <begin position="21"/>
        <end position="296"/>
    </location>
</feature>
<reference evidence="2 3" key="1">
    <citation type="submission" date="2017-11" db="EMBL/GenBank/DDBJ databases">
        <title>Revised Sequence and Annotation of the Rhodobaca barguzinensis strain alga05 Genome.</title>
        <authorList>
            <person name="Kopejtka K."/>
            <person name="Tomasch J.M."/>
            <person name="Bunk B."/>
            <person name="Koblizek M."/>
        </authorList>
    </citation>
    <scope>NUCLEOTIDE SEQUENCE [LARGE SCALE GENOMIC DNA]</scope>
    <source>
        <strain evidence="3">alga05</strain>
    </source>
</reference>
<dbReference type="InterPro" id="IPR050767">
    <property type="entry name" value="Sel1_AlgK"/>
</dbReference>
<dbReference type="Gene3D" id="1.25.40.10">
    <property type="entry name" value="Tetratricopeptide repeat domain"/>
    <property type="match status" value="2"/>
</dbReference>
<dbReference type="AlphaFoldDB" id="A0A2K8KFB7"/>
<dbReference type="InterPro" id="IPR006597">
    <property type="entry name" value="Sel1-like"/>
</dbReference>
<dbReference type="KEGG" id="rbg:BG454_12035"/>
<dbReference type="Proteomes" id="UP000228948">
    <property type="component" value="Chromosome"/>
</dbReference>
<evidence type="ECO:0000313" key="2">
    <source>
        <dbReference type="EMBL" id="ATX66455.1"/>
    </source>
</evidence>
<evidence type="ECO:0000256" key="1">
    <source>
        <dbReference type="SAM" id="SignalP"/>
    </source>
</evidence>
<keyword evidence="3" id="KW-1185">Reference proteome</keyword>
<evidence type="ECO:0000313" key="3">
    <source>
        <dbReference type="Proteomes" id="UP000228948"/>
    </source>
</evidence>
<name>A0A2K8KFB7_9RHOB</name>
<proteinExistence type="predicted"/>
<dbReference type="PANTHER" id="PTHR11102:SF160">
    <property type="entry name" value="ERAD-ASSOCIATED E3 UBIQUITIN-PROTEIN LIGASE COMPONENT HRD3"/>
    <property type="match status" value="1"/>
</dbReference>
<feature type="signal peptide" evidence="1">
    <location>
        <begin position="1"/>
        <end position="20"/>
    </location>
</feature>
<accession>A0A2K8KFB7</accession>
<dbReference type="EMBL" id="CP024899">
    <property type="protein sequence ID" value="ATX66455.1"/>
    <property type="molecule type" value="Genomic_DNA"/>
</dbReference>
<sequence length="296" mass="31422">MIFRLLLLFLCFGMAQPVLAQLRAQDGIVALEDGDIPTALSIWTPLAERGDVLAQYNLGVLLAAGEADSADLQQARHWFEAAALQNHLGAQQALADLLASQQEWEAARHWYSVAARAGAARAQFSLGKMLERGLGGPSDSQQAVAWYQAAAEQGLRDAQFALGAALAELGDVEAAADWFEAAALQGHVTATHNLALALSRGIGRNQDMSMARQLYLTAASAGYAPSFYNLALMQAQGRGGPQDFRKALALAIVSERLGHNGASALIDALHEVMPTDEIRQAEALADECQTDPGSCG</sequence>